<accession>A0ABY8LT31</accession>
<keyword evidence="2" id="KW-1185">Reference proteome</keyword>
<protein>
    <submittedName>
        <fullName evidence="1">Uncharacterized protein</fullName>
    </submittedName>
</protein>
<dbReference type="RefSeq" id="WP_280101701.1">
    <property type="nucleotide sequence ID" value="NZ_CP122979.1"/>
</dbReference>
<sequence>MEIKKIIIDGNKKIQKEKNEFNFNVKKMEEISFFDFAISAVEKYFSLLKKIDNKQKKEEILDHISKLVKDLRKASDFFSNVIANVKEHTSIINAIFLDEFENEK</sequence>
<gene>
    <name evidence="1" type="ORF">QEG99_02920</name>
</gene>
<proteinExistence type="predicted"/>
<dbReference type="Proteomes" id="UP001179842">
    <property type="component" value="Chromosome"/>
</dbReference>
<reference evidence="1" key="1">
    <citation type="submission" date="2023-04" db="EMBL/GenBank/DDBJ databases">
        <title>Completed genome of Mycoplasma lagogenitalium type strain 12MS.</title>
        <authorList>
            <person name="Spergser J."/>
        </authorList>
    </citation>
    <scope>NUCLEOTIDE SEQUENCE</scope>
    <source>
        <strain evidence="1">12MS</strain>
    </source>
</reference>
<name>A0ABY8LT31_9BACT</name>
<dbReference type="EMBL" id="CP122979">
    <property type="protein sequence ID" value="WGI36400.1"/>
    <property type="molecule type" value="Genomic_DNA"/>
</dbReference>
<evidence type="ECO:0000313" key="2">
    <source>
        <dbReference type="Proteomes" id="UP001179842"/>
    </source>
</evidence>
<evidence type="ECO:0000313" key="1">
    <source>
        <dbReference type="EMBL" id="WGI36400.1"/>
    </source>
</evidence>
<organism evidence="1 2">
    <name type="scientific">Mesomycoplasma lagogenitalium</name>
    <dbReference type="NCBI Taxonomy" id="171286"/>
    <lineage>
        <taxon>Bacteria</taxon>
        <taxon>Bacillati</taxon>
        <taxon>Mycoplasmatota</taxon>
        <taxon>Mycoplasmoidales</taxon>
        <taxon>Metamycoplasmataceae</taxon>
        <taxon>Mesomycoplasma</taxon>
    </lineage>
</organism>